<name>A0A420XNZ7_9ACTN</name>
<evidence type="ECO:0000313" key="2">
    <source>
        <dbReference type="Proteomes" id="UP000281955"/>
    </source>
</evidence>
<dbReference type="Proteomes" id="UP000281955">
    <property type="component" value="Unassembled WGS sequence"/>
</dbReference>
<sequence>MGNEVYVGASRCDRELHDAEHLLGGLVAALRPLGEVSLACTHVVTVPWRHEAVSVAVSNADDEAVLAAATAAVGAGATVVVLSGSARSSAGPDNAGAAAAAESLRDRSGGRAVVFAGQERLLGELPLSEAVQVSDLDGVLSMAGEPAPDAVLVTRDHVRPELVGGRLLLRTQHEDPSRLVPWEPPVVHQCGGH</sequence>
<dbReference type="InParanoid" id="A0A420XNZ7"/>
<protein>
    <submittedName>
        <fullName evidence="1">Uncharacterized protein</fullName>
    </submittedName>
</protein>
<organism evidence="1 2">
    <name type="scientific">Motilibacter peucedani</name>
    <dbReference type="NCBI Taxonomy" id="598650"/>
    <lineage>
        <taxon>Bacteria</taxon>
        <taxon>Bacillati</taxon>
        <taxon>Actinomycetota</taxon>
        <taxon>Actinomycetes</taxon>
        <taxon>Motilibacterales</taxon>
        <taxon>Motilibacteraceae</taxon>
        <taxon>Motilibacter</taxon>
    </lineage>
</organism>
<evidence type="ECO:0000313" key="1">
    <source>
        <dbReference type="EMBL" id="RKS73892.1"/>
    </source>
</evidence>
<proteinExistence type="predicted"/>
<comment type="caution">
    <text evidence="1">The sequence shown here is derived from an EMBL/GenBank/DDBJ whole genome shotgun (WGS) entry which is preliminary data.</text>
</comment>
<keyword evidence="2" id="KW-1185">Reference proteome</keyword>
<reference evidence="1 2" key="1">
    <citation type="submission" date="2018-10" db="EMBL/GenBank/DDBJ databases">
        <title>Genomic Encyclopedia of Archaeal and Bacterial Type Strains, Phase II (KMG-II): from individual species to whole genera.</title>
        <authorList>
            <person name="Goeker M."/>
        </authorList>
    </citation>
    <scope>NUCLEOTIDE SEQUENCE [LARGE SCALE GENOMIC DNA]</scope>
    <source>
        <strain evidence="1 2">RP-AC37</strain>
    </source>
</reference>
<dbReference type="RefSeq" id="WP_121193692.1">
    <property type="nucleotide sequence ID" value="NZ_RBWV01000012.1"/>
</dbReference>
<accession>A0A420XNZ7</accession>
<dbReference type="EMBL" id="RBWV01000012">
    <property type="protein sequence ID" value="RKS73892.1"/>
    <property type="molecule type" value="Genomic_DNA"/>
</dbReference>
<dbReference type="AlphaFoldDB" id="A0A420XNZ7"/>
<gene>
    <name evidence="1" type="ORF">CLV35_2386</name>
</gene>
<dbReference type="OrthoDB" id="5189174at2"/>